<organism evidence="1">
    <name type="scientific">viral metagenome</name>
    <dbReference type="NCBI Taxonomy" id="1070528"/>
    <lineage>
        <taxon>unclassified sequences</taxon>
        <taxon>metagenomes</taxon>
        <taxon>organismal metagenomes</taxon>
    </lineage>
</organism>
<accession>A0A6C0K5E7</accession>
<sequence>MDIKAICNIEVICNTVKEADRLKTLNIITDHYAVSPGCIAYGEEAKSHPYYSKFICKLNATSLTINHITLMEKYKDSEFPLLIFESDVLCLYDLTTIDSKLKQIIADMNTHAIDFVFLGKGCFASVDTKNYTHIVHDLYKSTTSRCTEAHIISPRGMKAYLDFFNSTENHTVIDADYNIFFKTRPDLLCCWSLPELFKQGSLSGLYSSLIPQ</sequence>
<name>A0A6C0K5E7_9ZZZZ</name>
<proteinExistence type="predicted"/>
<dbReference type="EMBL" id="MN740781">
    <property type="protein sequence ID" value="QHU11294.1"/>
    <property type="molecule type" value="Genomic_DNA"/>
</dbReference>
<dbReference type="AlphaFoldDB" id="A0A6C0K5E7"/>
<reference evidence="1" key="1">
    <citation type="journal article" date="2020" name="Nature">
        <title>Giant virus diversity and host interactions through global metagenomics.</title>
        <authorList>
            <person name="Schulz F."/>
            <person name="Roux S."/>
            <person name="Paez-Espino D."/>
            <person name="Jungbluth S."/>
            <person name="Walsh D.A."/>
            <person name="Denef V.J."/>
            <person name="McMahon K.D."/>
            <person name="Konstantinidis K.T."/>
            <person name="Eloe-Fadrosh E.A."/>
            <person name="Kyrpides N.C."/>
            <person name="Woyke T."/>
        </authorList>
    </citation>
    <scope>NUCLEOTIDE SEQUENCE</scope>
    <source>
        <strain evidence="1">GVMAG-S-1101165-84</strain>
    </source>
</reference>
<protein>
    <recommendedName>
        <fullName evidence="2">Glycosyltransferase</fullName>
    </recommendedName>
</protein>
<evidence type="ECO:0008006" key="2">
    <source>
        <dbReference type="Google" id="ProtNLM"/>
    </source>
</evidence>
<evidence type="ECO:0000313" key="1">
    <source>
        <dbReference type="EMBL" id="QHU11294.1"/>
    </source>
</evidence>